<organism evidence="7 8">
    <name type="scientific">Flectobacillus roseus</name>
    <dbReference type="NCBI Taxonomy" id="502259"/>
    <lineage>
        <taxon>Bacteria</taxon>
        <taxon>Pseudomonadati</taxon>
        <taxon>Bacteroidota</taxon>
        <taxon>Cytophagia</taxon>
        <taxon>Cytophagales</taxon>
        <taxon>Flectobacillaceae</taxon>
        <taxon>Flectobacillus</taxon>
    </lineage>
</organism>
<evidence type="ECO:0000313" key="8">
    <source>
        <dbReference type="Proteomes" id="UP001236507"/>
    </source>
</evidence>
<dbReference type="PANTHER" id="PTHR30158:SF23">
    <property type="entry name" value="MULTIDRUG RESISTANCE PROTEIN MEXA"/>
    <property type="match status" value="1"/>
</dbReference>
<protein>
    <submittedName>
        <fullName evidence="7">Efflux RND transporter periplasmic adaptor subunit</fullName>
    </submittedName>
</protein>
<dbReference type="RefSeq" id="WP_283345388.1">
    <property type="nucleotide sequence ID" value="NZ_JASHIF010000012.1"/>
</dbReference>
<accession>A0ABT6YBF8</accession>
<dbReference type="Pfam" id="PF25917">
    <property type="entry name" value="BSH_RND"/>
    <property type="match status" value="1"/>
</dbReference>
<dbReference type="InterPro" id="IPR058627">
    <property type="entry name" value="MdtA-like_C"/>
</dbReference>
<comment type="caution">
    <text evidence="7">The sequence shown here is derived from an EMBL/GenBank/DDBJ whole genome shotgun (WGS) entry which is preliminary data.</text>
</comment>
<evidence type="ECO:0000259" key="4">
    <source>
        <dbReference type="Pfam" id="PF25917"/>
    </source>
</evidence>
<evidence type="ECO:0000256" key="1">
    <source>
        <dbReference type="ARBA" id="ARBA00004196"/>
    </source>
</evidence>
<dbReference type="Pfam" id="PF25944">
    <property type="entry name" value="Beta-barrel_RND"/>
    <property type="match status" value="1"/>
</dbReference>
<proteinExistence type="inferred from homology"/>
<evidence type="ECO:0000259" key="5">
    <source>
        <dbReference type="Pfam" id="PF25944"/>
    </source>
</evidence>
<feature type="domain" description="Multidrug resistance protein MdtA-like alpha-helical hairpin" evidence="3">
    <location>
        <begin position="100"/>
        <end position="164"/>
    </location>
</feature>
<sequence length="376" mass="42640">MKRILFAASLCVLLASCNKKEEKADITLENFTVTSPIVVDTFLHNDYVAEINAVQNVEIRARIKGYLEKIYIDEGKYVQQGQLLFTINNPELKEEYMRTKAVVRSTMTELKAAELDFSNVKKLVDKNVVSKTELELAQNKVELASAKVEEAQANESFAKIKLTYLQIKAPFNGIVNRIPNKPGSLMEDGTLLTTISKNDEVFAYFDVSEKEYLDFADNARKQKDTAPQVTLLLANGEEHDYKGHVETSEGEFDKSTGNIAFRARFPNPQKILKHGATGKVRILQRYRNAMIIPQKATFEIQDRMYVYVVDNKNKVKSRAIKTSKRLPHFYIVDSGLNTDDRVVYDGIQNLKEGSEIKPKFVALKTIAKELSKTDSH</sequence>
<evidence type="ECO:0000313" key="7">
    <source>
        <dbReference type="EMBL" id="MDI9860784.1"/>
    </source>
</evidence>
<comment type="subcellular location">
    <subcellularLocation>
        <location evidence="1">Cell envelope</location>
    </subcellularLocation>
</comment>
<dbReference type="Gene3D" id="2.40.50.100">
    <property type="match status" value="1"/>
</dbReference>
<dbReference type="Gene3D" id="2.40.420.20">
    <property type="match status" value="1"/>
</dbReference>
<evidence type="ECO:0000256" key="2">
    <source>
        <dbReference type="ARBA" id="ARBA00009477"/>
    </source>
</evidence>
<evidence type="ECO:0000259" key="3">
    <source>
        <dbReference type="Pfam" id="PF25876"/>
    </source>
</evidence>
<dbReference type="InterPro" id="IPR058625">
    <property type="entry name" value="MdtA-like_BSH"/>
</dbReference>
<reference evidence="7 8" key="1">
    <citation type="submission" date="2023-05" db="EMBL/GenBank/DDBJ databases">
        <title>Novel species of genus Flectobacillus isolated from stream in China.</title>
        <authorList>
            <person name="Lu H."/>
        </authorList>
    </citation>
    <scope>NUCLEOTIDE SEQUENCE [LARGE SCALE GENOMIC DNA]</scope>
    <source>
        <strain evidence="7 8">KCTC 42575</strain>
    </source>
</reference>
<dbReference type="EMBL" id="JASHIF010000012">
    <property type="protein sequence ID" value="MDI9860784.1"/>
    <property type="molecule type" value="Genomic_DNA"/>
</dbReference>
<feature type="domain" description="Multidrug resistance protein MdtA-like barrel-sandwich hybrid" evidence="4">
    <location>
        <begin position="56"/>
        <end position="190"/>
    </location>
</feature>
<feature type="domain" description="Multidrug resistance protein MdtA-like C-terminal permuted SH3" evidence="6">
    <location>
        <begin position="288"/>
        <end position="348"/>
    </location>
</feature>
<dbReference type="NCBIfam" id="TIGR01730">
    <property type="entry name" value="RND_mfp"/>
    <property type="match status" value="1"/>
</dbReference>
<dbReference type="Pfam" id="PF25876">
    <property type="entry name" value="HH_MFP_RND"/>
    <property type="match status" value="1"/>
</dbReference>
<dbReference type="SUPFAM" id="SSF111369">
    <property type="entry name" value="HlyD-like secretion proteins"/>
    <property type="match status" value="1"/>
</dbReference>
<evidence type="ECO:0000259" key="6">
    <source>
        <dbReference type="Pfam" id="PF25967"/>
    </source>
</evidence>
<dbReference type="InterPro" id="IPR058626">
    <property type="entry name" value="MdtA-like_b-barrel"/>
</dbReference>
<dbReference type="PANTHER" id="PTHR30158">
    <property type="entry name" value="ACRA/E-RELATED COMPONENT OF DRUG EFFLUX TRANSPORTER"/>
    <property type="match status" value="1"/>
</dbReference>
<dbReference type="PROSITE" id="PS51257">
    <property type="entry name" value="PROKAR_LIPOPROTEIN"/>
    <property type="match status" value="1"/>
</dbReference>
<dbReference type="Pfam" id="PF25967">
    <property type="entry name" value="RND-MFP_C"/>
    <property type="match status" value="1"/>
</dbReference>
<dbReference type="Proteomes" id="UP001236507">
    <property type="component" value="Unassembled WGS sequence"/>
</dbReference>
<dbReference type="Gene3D" id="2.40.30.170">
    <property type="match status" value="1"/>
</dbReference>
<dbReference type="Gene3D" id="1.10.287.470">
    <property type="entry name" value="Helix hairpin bin"/>
    <property type="match status" value="1"/>
</dbReference>
<feature type="domain" description="Multidrug resistance protein MdtA-like beta-barrel" evidence="5">
    <location>
        <begin position="205"/>
        <end position="282"/>
    </location>
</feature>
<comment type="similarity">
    <text evidence="2">Belongs to the membrane fusion protein (MFP) (TC 8.A.1) family.</text>
</comment>
<dbReference type="InterPro" id="IPR058624">
    <property type="entry name" value="MdtA-like_HH"/>
</dbReference>
<keyword evidence="8" id="KW-1185">Reference proteome</keyword>
<dbReference type="InterPro" id="IPR006143">
    <property type="entry name" value="RND_pump_MFP"/>
</dbReference>
<name>A0ABT6YBF8_9BACT</name>
<gene>
    <name evidence="7" type="ORF">QM524_16325</name>
</gene>